<gene>
    <name evidence="8" type="ORF">BAUCODRAFT_47434</name>
</gene>
<dbReference type="PROSITE" id="PS50103">
    <property type="entry name" value="ZF_C3H1"/>
    <property type="match status" value="2"/>
</dbReference>
<feature type="domain" description="C3H1-type" evidence="7">
    <location>
        <begin position="78"/>
        <end position="105"/>
    </location>
</feature>
<keyword evidence="9" id="KW-1185">Reference proteome</keyword>
<dbReference type="Gene3D" id="4.10.1000.10">
    <property type="entry name" value="Zinc finger, CCCH-type"/>
    <property type="match status" value="1"/>
</dbReference>
<name>M2N9J0_BAUPA</name>
<feature type="zinc finger region" description="C3H1-type" evidence="5">
    <location>
        <begin position="78"/>
        <end position="105"/>
    </location>
</feature>
<dbReference type="InterPro" id="IPR045072">
    <property type="entry name" value="MKRN-like"/>
</dbReference>
<accession>M2N9J0</accession>
<dbReference type="GO" id="GO:0000209">
    <property type="term" value="P:protein polyubiquitination"/>
    <property type="evidence" value="ECO:0007669"/>
    <property type="project" value="InterPro"/>
</dbReference>
<feature type="compositionally biased region" description="Low complexity" evidence="6">
    <location>
        <begin position="59"/>
        <end position="68"/>
    </location>
</feature>
<dbReference type="RefSeq" id="XP_007676901.1">
    <property type="nucleotide sequence ID" value="XM_007678711.1"/>
</dbReference>
<feature type="domain" description="C3H1-type" evidence="7">
    <location>
        <begin position="107"/>
        <end position="134"/>
    </location>
</feature>
<dbReference type="KEGG" id="bcom:BAUCODRAFT_47434"/>
<dbReference type="InterPro" id="IPR036855">
    <property type="entry name" value="Znf_CCCH_sf"/>
</dbReference>
<keyword evidence="2" id="KW-0677">Repeat</keyword>
<dbReference type="InterPro" id="IPR000571">
    <property type="entry name" value="Znf_CCCH"/>
</dbReference>
<sequence>PHPNAHVEAMNNFSPLPATGTRQNRRSMGVDHNGIRTPGERDGAMPMPVAGAPRPFGPYPTGAGAYGPLPRSPPKNKNTQHVPCKFFLQGGCQAGAACPFSHDLESTTRPAPCKYFAKGGCKFGRKCALLHITPD</sequence>
<evidence type="ECO:0000256" key="5">
    <source>
        <dbReference type="PROSITE-ProRule" id="PRU00723"/>
    </source>
</evidence>
<organism evidence="8 9">
    <name type="scientific">Baudoinia panamericana (strain UAMH 10762)</name>
    <name type="common">Angels' share fungus</name>
    <name type="synonym">Baudoinia compniacensis (strain UAMH 10762)</name>
    <dbReference type="NCBI Taxonomy" id="717646"/>
    <lineage>
        <taxon>Eukaryota</taxon>
        <taxon>Fungi</taxon>
        <taxon>Dikarya</taxon>
        <taxon>Ascomycota</taxon>
        <taxon>Pezizomycotina</taxon>
        <taxon>Dothideomycetes</taxon>
        <taxon>Dothideomycetidae</taxon>
        <taxon>Mycosphaerellales</taxon>
        <taxon>Teratosphaeriaceae</taxon>
        <taxon>Baudoinia</taxon>
    </lineage>
</organism>
<dbReference type="GeneID" id="19114704"/>
<dbReference type="Pfam" id="PF00642">
    <property type="entry name" value="zf-CCCH"/>
    <property type="match status" value="1"/>
</dbReference>
<dbReference type="GO" id="GO:0008270">
    <property type="term" value="F:zinc ion binding"/>
    <property type="evidence" value="ECO:0007669"/>
    <property type="project" value="UniProtKB-KW"/>
</dbReference>
<evidence type="ECO:0000313" key="9">
    <source>
        <dbReference type="Proteomes" id="UP000011761"/>
    </source>
</evidence>
<dbReference type="InterPro" id="IPR041367">
    <property type="entry name" value="Znf-CCCH_4"/>
</dbReference>
<evidence type="ECO:0000256" key="6">
    <source>
        <dbReference type="SAM" id="MobiDB-lite"/>
    </source>
</evidence>
<dbReference type="STRING" id="717646.M2N9J0"/>
<feature type="zinc finger region" description="C3H1-type" evidence="5">
    <location>
        <begin position="107"/>
        <end position="134"/>
    </location>
</feature>
<dbReference type="PANTHER" id="PTHR11224">
    <property type="entry name" value="MAKORIN-RELATED"/>
    <property type="match status" value="1"/>
</dbReference>
<dbReference type="HOGENOM" id="CLU_1890668_0_0_1"/>
<keyword evidence="3 5" id="KW-0863">Zinc-finger</keyword>
<dbReference type="SUPFAM" id="SSF90229">
    <property type="entry name" value="CCCH zinc finger"/>
    <property type="match status" value="2"/>
</dbReference>
<evidence type="ECO:0000256" key="4">
    <source>
        <dbReference type="ARBA" id="ARBA00022833"/>
    </source>
</evidence>
<dbReference type="AlphaFoldDB" id="M2N9J0"/>
<keyword evidence="1 5" id="KW-0479">Metal-binding</keyword>
<feature type="region of interest" description="Disordered" evidence="6">
    <location>
        <begin position="1"/>
        <end position="78"/>
    </location>
</feature>
<evidence type="ECO:0000256" key="2">
    <source>
        <dbReference type="ARBA" id="ARBA00022737"/>
    </source>
</evidence>
<dbReference type="SMART" id="SM00356">
    <property type="entry name" value="ZnF_C3H1"/>
    <property type="match status" value="2"/>
</dbReference>
<evidence type="ECO:0000256" key="1">
    <source>
        <dbReference type="ARBA" id="ARBA00022723"/>
    </source>
</evidence>
<feature type="non-terminal residue" evidence="8">
    <location>
        <position position="135"/>
    </location>
</feature>
<dbReference type="OrthoDB" id="411372at2759"/>
<feature type="non-terminal residue" evidence="8">
    <location>
        <position position="1"/>
    </location>
</feature>
<protein>
    <recommendedName>
        <fullName evidence="7">C3H1-type domain-containing protein</fullName>
    </recommendedName>
</protein>
<evidence type="ECO:0000259" key="7">
    <source>
        <dbReference type="PROSITE" id="PS50103"/>
    </source>
</evidence>
<proteinExistence type="predicted"/>
<dbReference type="PANTHER" id="PTHR11224:SF10">
    <property type="entry name" value="IP09428P-RELATED"/>
    <property type="match status" value="1"/>
</dbReference>
<dbReference type="EMBL" id="KB445556">
    <property type="protein sequence ID" value="EMC95784.1"/>
    <property type="molecule type" value="Genomic_DNA"/>
</dbReference>
<dbReference type="Proteomes" id="UP000011761">
    <property type="component" value="Unassembled WGS sequence"/>
</dbReference>
<dbReference type="GO" id="GO:0061630">
    <property type="term" value="F:ubiquitin protein ligase activity"/>
    <property type="evidence" value="ECO:0007669"/>
    <property type="project" value="InterPro"/>
</dbReference>
<evidence type="ECO:0000313" key="8">
    <source>
        <dbReference type="EMBL" id="EMC95784.1"/>
    </source>
</evidence>
<dbReference type="eggNOG" id="KOG1039">
    <property type="taxonomic scope" value="Eukaryota"/>
</dbReference>
<evidence type="ECO:0000256" key="3">
    <source>
        <dbReference type="ARBA" id="ARBA00022771"/>
    </source>
</evidence>
<dbReference type="Pfam" id="PF18044">
    <property type="entry name" value="zf-CCCH_4"/>
    <property type="match status" value="1"/>
</dbReference>
<keyword evidence="4 5" id="KW-0862">Zinc</keyword>
<reference evidence="8 9" key="1">
    <citation type="journal article" date="2012" name="PLoS Pathog.">
        <title>Diverse lifestyles and strategies of plant pathogenesis encoded in the genomes of eighteen Dothideomycetes fungi.</title>
        <authorList>
            <person name="Ohm R.A."/>
            <person name="Feau N."/>
            <person name="Henrissat B."/>
            <person name="Schoch C.L."/>
            <person name="Horwitz B.A."/>
            <person name="Barry K.W."/>
            <person name="Condon B.J."/>
            <person name="Copeland A.C."/>
            <person name="Dhillon B."/>
            <person name="Glaser F."/>
            <person name="Hesse C.N."/>
            <person name="Kosti I."/>
            <person name="LaButti K."/>
            <person name="Lindquist E.A."/>
            <person name="Lucas S."/>
            <person name="Salamov A.A."/>
            <person name="Bradshaw R.E."/>
            <person name="Ciuffetti L."/>
            <person name="Hamelin R.C."/>
            <person name="Kema G.H.J."/>
            <person name="Lawrence C."/>
            <person name="Scott J.A."/>
            <person name="Spatafora J.W."/>
            <person name="Turgeon B.G."/>
            <person name="de Wit P.J.G.M."/>
            <person name="Zhong S."/>
            <person name="Goodwin S.B."/>
            <person name="Grigoriev I.V."/>
        </authorList>
    </citation>
    <scope>NUCLEOTIDE SEQUENCE [LARGE SCALE GENOMIC DNA]</scope>
    <source>
        <strain evidence="8 9">UAMH 10762</strain>
    </source>
</reference>